<dbReference type="SUPFAM" id="SSF52980">
    <property type="entry name" value="Restriction endonuclease-like"/>
    <property type="match status" value="1"/>
</dbReference>
<dbReference type="Pfam" id="PF09588">
    <property type="entry name" value="YqaJ"/>
    <property type="match status" value="1"/>
</dbReference>
<keyword evidence="3" id="KW-1185">Reference proteome</keyword>
<keyword evidence="1" id="KW-0479">Metal-binding</keyword>
<feature type="domain" description="SWIM-type" evidence="2">
    <location>
        <begin position="187"/>
        <end position="222"/>
    </location>
</feature>
<dbReference type="Gene3D" id="3.90.320.10">
    <property type="match status" value="1"/>
</dbReference>
<dbReference type="RefSeq" id="XP_022304086.1">
    <property type="nucleotide sequence ID" value="XM_022448378.1"/>
</dbReference>
<dbReference type="AlphaFoldDB" id="A0A8B8BMB1"/>
<dbReference type="PANTHER" id="PTHR47526:SF3">
    <property type="entry name" value="PHD-TYPE DOMAIN-CONTAINING PROTEIN"/>
    <property type="match status" value="1"/>
</dbReference>
<dbReference type="InterPro" id="IPR019080">
    <property type="entry name" value="YqaJ_viral_recombinase"/>
</dbReference>
<reference evidence="4" key="1">
    <citation type="submission" date="2025-08" db="UniProtKB">
        <authorList>
            <consortium name="RefSeq"/>
        </authorList>
    </citation>
    <scope>IDENTIFICATION</scope>
    <source>
        <tissue evidence="4">Whole sample</tissue>
    </source>
</reference>
<gene>
    <name evidence="4" type="primary">LOC111111398</name>
</gene>
<organism evidence="3 4">
    <name type="scientific">Crassostrea virginica</name>
    <name type="common">Eastern oyster</name>
    <dbReference type="NCBI Taxonomy" id="6565"/>
    <lineage>
        <taxon>Eukaryota</taxon>
        <taxon>Metazoa</taxon>
        <taxon>Spiralia</taxon>
        <taxon>Lophotrochozoa</taxon>
        <taxon>Mollusca</taxon>
        <taxon>Bivalvia</taxon>
        <taxon>Autobranchia</taxon>
        <taxon>Pteriomorphia</taxon>
        <taxon>Ostreida</taxon>
        <taxon>Ostreoidea</taxon>
        <taxon>Ostreidae</taxon>
        <taxon>Crassostrea</taxon>
    </lineage>
</organism>
<dbReference type="PROSITE" id="PS50966">
    <property type="entry name" value="ZF_SWIM"/>
    <property type="match status" value="1"/>
</dbReference>
<dbReference type="InterPro" id="IPR011604">
    <property type="entry name" value="PDDEXK-like_dom_sf"/>
</dbReference>
<evidence type="ECO:0000313" key="4">
    <source>
        <dbReference type="RefSeq" id="XP_022304086.1"/>
    </source>
</evidence>
<evidence type="ECO:0000259" key="2">
    <source>
        <dbReference type="PROSITE" id="PS50966"/>
    </source>
</evidence>
<dbReference type="InterPro" id="IPR007527">
    <property type="entry name" value="Znf_SWIM"/>
</dbReference>
<keyword evidence="1" id="KW-0863">Zinc-finger</keyword>
<protein>
    <submittedName>
        <fullName evidence="4">Uncharacterized protein LOC111111398</fullName>
    </submittedName>
</protein>
<evidence type="ECO:0000313" key="3">
    <source>
        <dbReference type="Proteomes" id="UP000694844"/>
    </source>
</evidence>
<dbReference type="KEGG" id="cvn:111111398"/>
<proteinExistence type="predicted"/>
<dbReference type="CDD" id="cd22343">
    <property type="entry name" value="PDDEXK_lambda_exonuclease-like"/>
    <property type="match status" value="1"/>
</dbReference>
<evidence type="ECO:0000256" key="1">
    <source>
        <dbReference type="PROSITE-ProRule" id="PRU00325"/>
    </source>
</evidence>
<dbReference type="OrthoDB" id="6120069at2759"/>
<dbReference type="PANTHER" id="PTHR47526">
    <property type="entry name" value="ATP-DEPENDENT DNA HELICASE"/>
    <property type="match status" value="1"/>
</dbReference>
<dbReference type="GeneID" id="111111398"/>
<dbReference type="Proteomes" id="UP000694844">
    <property type="component" value="Chromosome 9"/>
</dbReference>
<name>A0A8B8BMB1_CRAVI</name>
<keyword evidence="1" id="KW-0862">Zinc</keyword>
<sequence length="568" mass="64084">MLILSISITGTLQIRGAFRLETGTCKQCNMENTNYLSLHCNSLGQILKTKGIPHSKKRKEELVNLCESAEALKLPPINENDDFEASTSRRTVRGKTYPNPRDCTQLNWTQNLRTMPSIDAFDVAAYLQNCCGWTSARLERRKSDNSYKLHCSGHIHGVMMALLGDGLCYIKGKCVPETKQSSSPYCPWILVENTGHIISAECTCVAGDGSCKHVVALLFGLADHVVSMEDRTVIGVTDAESYWNKPRKVSRPVAAHDLDIRSDMKIPDKPRPSEESGYLPLKPTSLDQKAIEKSIFKVLKDSQTPAVALYTLSDSEDSETDVARLVEDTPLNIIELLAKHGQENLRIDDTYIHKVEELTRGQSANLMWNYQRKGRLTASNFYSAFHYRGNSTDNYIVKSILGKYQFTSKSVEYGKAQEPVASRKYIDYMSSRHTSFQCSETGILVYKDFPYFAASPDGITECKCCGRGLLEIKCPFSLQHEISQVAMSKNSSCILVDGKYELKKNLSSPYYVQMLGQMAIGHFSFCDFVLYTQKDIYVERIQYSSADWELLSDNLKRFYTHYVLPNIV</sequence>
<dbReference type="GO" id="GO:0006281">
    <property type="term" value="P:DNA repair"/>
    <property type="evidence" value="ECO:0007669"/>
    <property type="project" value="UniProtKB-ARBA"/>
</dbReference>
<dbReference type="InterPro" id="IPR011335">
    <property type="entry name" value="Restrct_endonuc-II-like"/>
</dbReference>
<accession>A0A8B8BMB1</accession>
<dbReference type="GO" id="GO:0008270">
    <property type="term" value="F:zinc ion binding"/>
    <property type="evidence" value="ECO:0007669"/>
    <property type="project" value="UniProtKB-KW"/>
</dbReference>